<accession>A0AA85IMT0</accession>
<comment type="function">
    <text evidence="6">Axonemal protein which is implicated in axonemal and/or peri-axonemal structure assembly and regulates flagellum assembly and beating and therefore sperm motility.</text>
</comment>
<organism evidence="7 8">
    <name type="scientific">Trichobilharzia regenti</name>
    <name type="common">Nasal bird schistosome</name>
    <dbReference type="NCBI Taxonomy" id="157069"/>
    <lineage>
        <taxon>Eukaryota</taxon>
        <taxon>Metazoa</taxon>
        <taxon>Spiralia</taxon>
        <taxon>Lophotrochozoa</taxon>
        <taxon>Platyhelminthes</taxon>
        <taxon>Trematoda</taxon>
        <taxon>Digenea</taxon>
        <taxon>Strigeidida</taxon>
        <taxon>Schistosomatoidea</taxon>
        <taxon>Schistosomatidae</taxon>
        <taxon>Trichobilharzia</taxon>
    </lineage>
</organism>
<keyword evidence="3" id="KW-0677">Repeat</keyword>
<proteinExistence type="predicted"/>
<reference evidence="7" key="1">
    <citation type="submission" date="2022-06" db="EMBL/GenBank/DDBJ databases">
        <authorList>
            <person name="Berger JAMES D."/>
            <person name="Berger JAMES D."/>
        </authorList>
    </citation>
    <scope>NUCLEOTIDE SEQUENCE [LARGE SCALE GENOMIC DNA]</scope>
</reference>
<comment type="subcellular location">
    <subcellularLocation>
        <location evidence="1">Cytoplasm</location>
    </subcellularLocation>
</comment>
<dbReference type="GO" id="GO:0005929">
    <property type="term" value="C:cilium"/>
    <property type="evidence" value="ECO:0007669"/>
    <property type="project" value="TreeGrafter"/>
</dbReference>
<name>A0AA85IMT0_TRIRE</name>
<keyword evidence="2" id="KW-0963">Cytoplasm</keyword>
<evidence type="ECO:0000256" key="2">
    <source>
        <dbReference type="ARBA" id="ARBA00022490"/>
    </source>
</evidence>
<dbReference type="GO" id="GO:0003341">
    <property type="term" value="P:cilium movement"/>
    <property type="evidence" value="ECO:0007669"/>
    <property type="project" value="TreeGrafter"/>
</dbReference>
<dbReference type="PANTHER" id="PTHR46630">
    <property type="entry name" value="TETRATRICOPEPTIDE REPEAT PROTEIN 29"/>
    <property type="match status" value="1"/>
</dbReference>
<evidence type="ECO:0000256" key="4">
    <source>
        <dbReference type="ARBA" id="ARBA00022803"/>
    </source>
</evidence>
<dbReference type="WBParaSite" id="TREG1_106410.1">
    <property type="protein sequence ID" value="TREG1_106410.1"/>
    <property type="gene ID" value="TREG1_106410"/>
</dbReference>
<dbReference type="Proteomes" id="UP000050795">
    <property type="component" value="Unassembled WGS sequence"/>
</dbReference>
<dbReference type="Gene3D" id="1.25.40.10">
    <property type="entry name" value="Tetratricopeptide repeat domain"/>
    <property type="match status" value="2"/>
</dbReference>
<reference evidence="8" key="2">
    <citation type="submission" date="2023-11" db="UniProtKB">
        <authorList>
            <consortium name="WormBaseParasite"/>
        </authorList>
    </citation>
    <scope>IDENTIFICATION</scope>
</reference>
<dbReference type="AlphaFoldDB" id="A0AA85IMT0"/>
<keyword evidence="7" id="KW-1185">Reference proteome</keyword>
<keyword evidence="4" id="KW-0802">TPR repeat</keyword>
<dbReference type="InterPro" id="IPR051476">
    <property type="entry name" value="Bac_ResReg_Asp_Phosphatase"/>
</dbReference>
<evidence type="ECO:0000256" key="5">
    <source>
        <dbReference type="ARBA" id="ARBA00040665"/>
    </source>
</evidence>
<protein>
    <recommendedName>
        <fullName evidence="5">Tetratricopeptide repeat protein 29</fullName>
    </recommendedName>
</protein>
<dbReference type="GO" id="GO:0005737">
    <property type="term" value="C:cytoplasm"/>
    <property type="evidence" value="ECO:0007669"/>
    <property type="project" value="UniProtKB-SubCell"/>
</dbReference>
<dbReference type="PANTHER" id="PTHR46630:SF1">
    <property type="entry name" value="TETRATRICOPEPTIDE REPEAT PROTEIN 29"/>
    <property type="match status" value="1"/>
</dbReference>
<evidence type="ECO:0000313" key="7">
    <source>
        <dbReference type="Proteomes" id="UP000050795"/>
    </source>
</evidence>
<evidence type="ECO:0000256" key="3">
    <source>
        <dbReference type="ARBA" id="ARBA00022737"/>
    </source>
</evidence>
<evidence type="ECO:0000256" key="1">
    <source>
        <dbReference type="ARBA" id="ARBA00004496"/>
    </source>
</evidence>
<dbReference type="SUPFAM" id="SSF48452">
    <property type="entry name" value="TPR-like"/>
    <property type="match status" value="2"/>
</dbReference>
<evidence type="ECO:0000256" key="6">
    <source>
        <dbReference type="ARBA" id="ARBA00044739"/>
    </source>
</evidence>
<dbReference type="InterPro" id="IPR011990">
    <property type="entry name" value="TPR-like_helical_dom_sf"/>
</dbReference>
<evidence type="ECO:0000313" key="8">
    <source>
        <dbReference type="WBParaSite" id="TREG1_106410.1"/>
    </source>
</evidence>
<sequence length="547" mass="62676">MDDKKAFFTFPLGSNNSADSTPPPSHTPCLGGKRIAQTLMNKCPNVISSYGGINFDTVNRQFPPIECNIGCNVGCNLSNLELNKLNPTHCAQLSVGINEQAVKLRLRSEVPHLTRKDITKLRLPFYEILCYELLQHGYHYAFTELFNLYQRQIEERQKAGPESTLWFIPPLSEQPDKLRLIAEYLVIGEAASRRIDDYTECNAYMMLGLALRDNPDDLWVAEYFLRHALSVAGRIHNDDGLKLAKANQYYGLILQSQGEYAKALNCFQQFYNLTMNKQWTDDNGVLLKKLATNYLVENYHHLIDNSDPAYYSDRVNYCKSALDVAIQSKDWLLEAETRLKMGKLQEDAKRYDDAIKYYLEYFEAANQHDDHISLGKACEALADIYQKRNQMKETILYLHKFATLCERHGQWAELSRACQLLGTAYDSVGEYACALKWMKKAYNLPNMIPSLKQNKSEMTMESARIMLGVSRAHLMNRMFVTAIINNTPKTILKLCQWKADPKDESELFASEDCQVLSKRLVGKTPYRDVIAYSRNPVSGFNDNQMNQ</sequence>